<gene>
    <name evidence="2" type="ORF">SUNI508_06305</name>
</gene>
<dbReference type="InterPro" id="IPR039535">
    <property type="entry name" value="ASST-like"/>
</dbReference>
<proteinExistence type="predicted"/>
<dbReference type="Proteomes" id="UP001408356">
    <property type="component" value="Unassembled WGS sequence"/>
</dbReference>
<sequence length="710" mass="79937">MHQLLRLVLPFFLTWGWPQPCRADEPTFRNSVDFNNGKFGTYPTHKFKTSTIEPPRPNFMKPFSNCDDGSYIFVSPRGIVAPSSFYMLDHEGGLVWGPDRRYGEVYNFQVQVYKGEPFMCFWAGDDSVGGHGEGRYYMLDQHYQERFTIGAGDNIRGDLHAFSITEQDTAVFTAYQIAQVDLSSVGKKKDSWIWDSLFQELDIESGRVLFEWRAFEHFPAEDSYDSPNEASKDDPWDYFHINMVEKDEEGNYLVSTRYGRCVLYVSKDTGEVLWQLGGKRNSFRDLSNGDATTFLGQHDAHWADGHAAITMFDNRADWTHKIENESVGHRIRVDLEKMTAEIEHSYRHPWGILSTSQGSMQTLPNGNVLIGYGFNGAFTEYTADGEVLCDAYMLPQPRFGTGEVQSYRDLKFNWTGNPLTTPSLHSEEKNLYMSWLGSTRVQRWLLQDCDEPDGQFESVQTAPKAGFETVFSLGDGKRMRRYVRVIAVDGGGTQLSVSSPVDLADADIDQLWGAPVDSTADKDVPAEGQHTDVTYYRDDDVGDAQILFGFGILASVSVVLIAWTNTSEDTGPAKDGSGSSTDFCQAIRVHGKLGGENFVLPDAFYEFTDSDVLVWAMRDENTAYSTFGAWDICAVCQRCGFKSLNIAFKICLAVFKEEVDLYICMLRDGFRHQKLDLLSIDGDAATAERFCSSSKNIVALTALDFSYVEC</sequence>
<feature type="chain" id="PRO_5045634030" evidence="1">
    <location>
        <begin position="24"/>
        <end position="710"/>
    </location>
</feature>
<reference evidence="2 3" key="1">
    <citation type="journal article" date="2024" name="J. Plant Pathol.">
        <title>Sequence and assembly of the genome of Seiridium unicorne, isolate CBS 538.82, causal agent of cypress canker disease.</title>
        <authorList>
            <person name="Scali E."/>
            <person name="Rocca G.D."/>
            <person name="Danti R."/>
            <person name="Garbelotto M."/>
            <person name="Barberini S."/>
            <person name="Baroncelli R."/>
            <person name="Emiliani G."/>
        </authorList>
    </citation>
    <scope>NUCLEOTIDE SEQUENCE [LARGE SCALE GENOMIC DNA]</scope>
    <source>
        <strain evidence="2 3">BM-138-508</strain>
    </source>
</reference>
<feature type="signal peptide" evidence="1">
    <location>
        <begin position="1"/>
        <end position="23"/>
    </location>
</feature>
<dbReference type="Pfam" id="PF14269">
    <property type="entry name" value="Arylsulfotran_2"/>
    <property type="match status" value="1"/>
</dbReference>
<name>A0ABR2V0V8_9PEZI</name>
<keyword evidence="3" id="KW-1185">Reference proteome</keyword>
<evidence type="ECO:0000313" key="2">
    <source>
        <dbReference type="EMBL" id="KAK9420565.1"/>
    </source>
</evidence>
<dbReference type="InterPro" id="IPR053143">
    <property type="entry name" value="Arylsulfate_ST"/>
</dbReference>
<organism evidence="2 3">
    <name type="scientific">Seiridium unicorne</name>
    <dbReference type="NCBI Taxonomy" id="138068"/>
    <lineage>
        <taxon>Eukaryota</taxon>
        <taxon>Fungi</taxon>
        <taxon>Dikarya</taxon>
        <taxon>Ascomycota</taxon>
        <taxon>Pezizomycotina</taxon>
        <taxon>Sordariomycetes</taxon>
        <taxon>Xylariomycetidae</taxon>
        <taxon>Amphisphaeriales</taxon>
        <taxon>Sporocadaceae</taxon>
        <taxon>Seiridium</taxon>
    </lineage>
</organism>
<comment type="caution">
    <text evidence="2">The sequence shown here is derived from an EMBL/GenBank/DDBJ whole genome shotgun (WGS) entry which is preliminary data.</text>
</comment>
<dbReference type="PANTHER" id="PTHR35340:SF5">
    <property type="entry name" value="ASST-DOMAIN-CONTAINING PROTEIN"/>
    <property type="match status" value="1"/>
</dbReference>
<dbReference type="EMBL" id="JARVKF010000224">
    <property type="protein sequence ID" value="KAK9420565.1"/>
    <property type="molecule type" value="Genomic_DNA"/>
</dbReference>
<evidence type="ECO:0000256" key="1">
    <source>
        <dbReference type="SAM" id="SignalP"/>
    </source>
</evidence>
<protein>
    <submittedName>
        <fullName evidence="2">ASST-domain-containing protein</fullName>
    </submittedName>
</protein>
<keyword evidence="1" id="KW-0732">Signal</keyword>
<accession>A0ABR2V0V8</accession>
<dbReference type="PANTHER" id="PTHR35340">
    <property type="entry name" value="PQQ ENZYME REPEAT PROTEIN-RELATED"/>
    <property type="match status" value="1"/>
</dbReference>
<evidence type="ECO:0000313" key="3">
    <source>
        <dbReference type="Proteomes" id="UP001408356"/>
    </source>
</evidence>